<dbReference type="CDD" id="cd00643">
    <property type="entry name" value="HMG-CoA_reductase_classI"/>
    <property type="match status" value="1"/>
</dbReference>
<dbReference type="InterPro" id="IPR004554">
    <property type="entry name" value="HMG_CoA_Rdtase_eu_arc"/>
</dbReference>
<dbReference type="Gene3D" id="3.30.70.420">
    <property type="entry name" value="Hydroxymethylglutaryl-CoA reductase, class I/II, NAD/NADP-binding domain"/>
    <property type="match status" value="1"/>
</dbReference>
<evidence type="ECO:0000256" key="1">
    <source>
        <dbReference type="ARBA" id="ARBA00007661"/>
    </source>
</evidence>
<dbReference type="InterPro" id="IPR023076">
    <property type="entry name" value="HMG_CoA_Rdtase_CS"/>
</dbReference>
<protein>
    <recommendedName>
        <fullName evidence="2">hydroxymethylglutaryl-CoA reductase (NADPH)</fullName>
        <ecNumber evidence="2">1.1.1.34</ecNumber>
    </recommendedName>
</protein>
<proteinExistence type="inferred from homology"/>
<dbReference type="InterPro" id="IPR009023">
    <property type="entry name" value="HMG_CoA_Rdtase_NAD(P)-bd_sf"/>
</dbReference>
<dbReference type="Gene3D" id="3.90.770.10">
    <property type="entry name" value="3-hydroxy-3-methylglutaryl-coenzyme A Reductase, Chain A, domain 2"/>
    <property type="match status" value="1"/>
</dbReference>
<organism evidence="5 6">
    <name type="scientific">Candidatus Dojkabacteria bacterium</name>
    <dbReference type="NCBI Taxonomy" id="2099670"/>
    <lineage>
        <taxon>Bacteria</taxon>
        <taxon>Candidatus Dojkabacteria</taxon>
    </lineage>
</organism>
<dbReference type="InterPro" id="IPR023074">
    <property type="entry name" value="HMG_CoA_Rdtase_cat_sf"/>
</dbReference>
<dbReference type="AlphaFoldDB" id="A0A955L8N8"/>
<keyword evidence="3" id="KW-0521">NADP</keyword>
<evidence type="ECO:0000256" key="2">
    <source>
        <dbReference type="ARBA" id="ARBA00012999"/>
    </source>
</evidence>
<keyword evidence="4" id="KW-0560">Oxidoreductase</keyword>
<dbReference type="SUPFAM" id="SSF55035">
    <property type="entry name" value="NAD-binding domain of HMG-CoA reductase"/>
    <property type="match status" value="1"/>
</dbReference>
<dbReference type="Gene3D" id="1.10.3270.10">
    <property type="entry name" value="HMGR, N-terminal domain"/>
    <property type="match status" value="1"/>
</dbReference>
<dbReference type="PROSITE" id="PS00318">
    <property type="entry name" value="HMG_COA_REDUCTASE_2"/>
    <property type="match status" value="1"/>
</dbReference>
<accession>A0A955L8N8</accession>
<comment type="similarity">
    <text evidence="1">Belongs to the HMG-CoA reductase family.</text>
</comment>
<comment type="caution">
    <text evidence="5">The sequence shown here is derived from an EMBL/GenBank/DDBJ whole genome shotgun (WGS) entry which is preliminary data.</text>
</comment>
<dbReference type="PROSITE" id="PS50065">
    <property type="entry name" value="HMG_COA_REDUCTASE_4"/>
    <property type="match status" value="1"/>
</dbReference>
<evidence type="ECO:0000313" key="6">
    <source>
        <dbReference type="Proteomes" id="UP000754563"/>
    </source>
</evidence>
<dbReference type="GO" id="GO:0008299">
    <property type="term" value="P:isoprenoid biosynthetic process"/>
    <property type="evidence" value="ECO:0007669"/>
    <property type="project" value="InterPro"/>
</dbReference>
<name>A0A955L8N8_9BACT</name>
<dbReference type="EMBL" id="JAGQLH010000077">
    <property type="protein sequence ID" value="MCA9386090.1"/>
    <property type="molecule type" value="Genomic_DNA"/>
</dbReference>
<dbReference type="GO" id="GO:0015936">
    <property type="term" value="P:coenzyme A metabolic process"/>
    <property type="evidence" value="ECO:0007669"/>
    <property type="project" value="InterPro"/>
</dbReference>
<dbReference type="GO" id="GO:0004420">
    <property type="term" value="F:hydroxymethylglutaryl-CoA reductase (NADPH) activity"/>
    <property type="evidence" value="ECO:0007669"/>
    <property type="project" value="UniProtKB-EC"/>
</dbReference>
<dbReference type="PRINTS" id="PR00071">
    <property type="entry name" value="HMGCOARDTASE"/>
</dbReference>
<dbReference type="InterPro" id="IPR023282">
    <property type="entry name" value="HMG_CoA_Rdtase_N"/>
</dbReference>
<gene>
    <name evidence="5" type="ORF">KC717_05575</name>
</gene>
<dbReference type="InterPro" id="IPR002202">
    <property type="entry name" value="HMG_CoA_Rdtase"/>
</dbReference>
<dbReference type="PANTHER" id="PTHR10572:SF24">
    <property type="entry name" value="3-HYDROXY-3-METHYLGLUTARYL-COENZYME A REDUCTASE"/>
    <property type="match status" value="1"/>
</dbReference>
<reference evidence="5" key="2">
    <citation type="journal article" date="2021" name="Microbiome">
        <title>Successional dynamics and alternative stable states in a saline activated sludge microbial community over 9 years.</title>
        <authorList>
            <person name="Wang Y."/>
            <person name="Ye J."/>
            <person name="Ju F."/>
            <person name="Liu L."/>
            <person name="Boyd J.A."/>
            <person name="Deng Y."/>
            <person name="Parks D.H."/>
            <person name="Jiang X."/>
            <person name="Yin X."/>
            <person name="Woodcroft B.J."/>
            <person name="Tyson G.W."/>
            <person name="Hugenholtz P."/>
            <person name="Polz M.F."/>
            <person name="Zhang T."/>
        </authorList>
    </citation>
    <scope>NUCLEOTIDE SEQUENCE</scope>
    <source>
        <strain evidence="5">HKST-UBA11</strain>
    </source>
</reference>
<evidence type="ECO:0000256" key="4">
    <source>
        <dbReference type="ARBA" id="ARBA00023002"/>
    </source>
</evidence>
<dbReference type="SUPFAM" id="SSF56542">
    <property type="entry name" value="Substrate-binding domain of HMG-CoA reductase"/>
    <property type="match status" value="1"/>
</dbReference>
<evidence type="ECO:0000256" key="3">
    <source>
        <dbReference type="ARBA" id="ARBA00022857"/>
    </source>
</evidence>
<dbReference type="PANTHER" id="PTHR10572">
    <property type="entry name" value="3-HYDROXY-3-METHYLGLUTARYL-COENZYME A REDUCTASE"/>
    <property type="match status" value="1"/>
</dbReference>
<dbReference type="Proteomes" id="UP000754563">
    <property type="component" value="Unassembled WGS sequence"/>
</dbReference>
<reference evidence="5" key="1">
    <citation type="submission" date="2020-04" db="EMBL/GenBank/DDBJ databases">
        <authorList>
            <person name="Zhang T."/>
        </authorList>
    </citation>
    <scope>NUCLEOTIDE SEQUENCE</scope>
    <source>
        <strain evidence="5">HKST-UBA11</strain>
    </source>
</reference>
<evidence type="ECO:0000313" key="5">
    <source>
        <dbReference type="EMBL" id="MCA9386090.1"/>
    </source>
</evidence>
<dbReference type="InterPro" id="IPR009029">
    <property type="entry name" value="HMG_CoA_Rdtase_sub-bd_dom_sf"/>
</dbReference>
<dbReference type="EC" id="1.1.1.34" evidence="2"/>
<dbReference type="Pfam" id="PF00368">
    <property type="entry name" value="HMG-CoA_red"/>
    <property type="match status" value="1"/>
</dbReference>
<sequence length="398" mass="43357">MSEVKKQLDQGDIKLHQLEKYVSKHEAVGLRREYIASKSNQNLDSLGVFSFDSDQIYQKNCENVIGGISIPVGISGPVKVDGDYAHGEFWVPLATTEGALIASVNRGMKVISESGGARTSLDYVGMTRAPLFKLEKGISIDQFESWLFSVEEELKAIAESTSKYIKVLKWQLFSEERYVWIRFNFDTGEAMGMNMATIASQAISEWIVEQFEGIIFLSTSGNMCVDKKPAIINLEEGRGRIVEAEVLIPEKIVRDDLKTTIDSIVELVHAKTHLGSEMAGSLGKNAHAANMLSAVFIATGQDPAQVVDGSLATTSAERRGAALWFHVRIPALEVGTVGGGTNLPAQRQALELMIGKIDTNKTHALAEIIATTVLAGELSLHASMASCTFVDAHQKLGR</sequence>